<dbReference type="PANTHER" id="PTHR38657:SF1">
    <property type="entry name" value="SLR1343 PROTEIN"/>
    <property type="match status" value="1"/>
</dbReference>
<organism evidence="1 2">
    <name type="scientific">Cylindrospermopsis raciborskii CENA303</name>
    <dbReference type="NCBI Taxonomy" id="1170769"/>
    <lineage>
        <taxon>Bacteria</taxon>
        <taxon>Bacillati</taxon>
        <taxon>Cyanobacteriota</taxon>
        <taxon>Cyanophyceae</taxon>
        <taxon>Nostocales</taxon>
        <taxon>Aphanizomenonaceae</taxon>
        <taxon>Cylindrospermopsis</taxon>
    </lineage>
</organism>
<dbReference type="EMBL" id="NBYN01000002">
    <property type="protein sequence ID" value="OSO97444.1"/>
    <property type="molecule type" value="Genomic_DNA"/>
</dbReference>
<reference evidence="2" key="1">
    <citation type="submission" date="2017-04" db="EMBL/GenBank/DDBJ databases">
        <authorList>
            <person name="Abreu V.A."/>
            <person name="Popin R.V."/>
            <person name="Rigonato J."/>
            <person name="Andreote A.P."/>
            <person name="Schaker P.C."/>
            <person name="Hoff-Risseti C."/>
            <person name="Alvarenga D.O."/>
            <person name="Varani A.M."/>
            <person name="Fiore M.F."/>
        </authorList>
    </citation>
    <scope>NUCLEOTIDE SEQUENCE [LARGE SCALE GENOMIC DNA]</scope>
    <source>
        <strain evidence="2">CENA303</strain>
    </source>
</reference>
<dbReference type="SUPFAM" id="SSF48173">
    <property type="entry name" value="Cryptochrome/photolyase FAD-binding domain"/>
    <property type="match status" value="1"/>
</dbReference>
<dbReference type="GO" id="GO:0016829">
    <property type="term" value="F:lyase activity"/>
    <property type="evidence" value="ECO:0007669"/>
    <property type="project" value="UniProtKB-KW"/>
</dbReference>
<dbReference type="Gene3D" id="1.10.10.1710">
    <property type="entry name" value="Deoxyribodipyrimidine photolyase-related"/>
    <property type="match status" value="1"/>
</dbReference>
<dbReference type="InterPro" id="IPR007357">
    <property type="entry name" value="PhrB-like"/>
</dbReference>
<protein>
    <submittedName>
        <fullName evidence="1">Cryptochrome/photolyase family protein</fullName>
    </submittedName>
</protein>
<accession>A0A1X4GJS5</accession>
<dbReference type="Gene3D" id="1.10.579.10">
    <property type="entry name" value="DNA Cyclobutane Dipyrimidine Photolyase, subunit A, domain 3"/>
    <property type="match status" value="1"/>
</dbReference>
<evidence type="ECO:0000313" key="1">
    <source>
        <dbReference type="EMBL" id="OSO97444.1"/>
    </source>
</evidence>
<sequence>MTIGIWILGDQLSFHHPALQELTIKRHQISIILIESMAYAQERPYHRQKLVLVWSAMRHFARELGQQGWQVTYEIAAEFSSALTNWQQTHNITELWIMEPGDRPFIQFINQLNLTCSIHWLPNNLFLWKESEFTQWARGRKRLLLEDFYREGRKRFNVLMKEGKPVGEQWNLDKQNRKPPKKGLASPSALWFPPDPTTQEVITHVRNHFPHGYGEVDTFKWAVTRSQSRRVLSHFLGTHLPDFGPYQDAMVTGEDTLWHSLLSPYLNLGLLHPMEVIQAVQEEYNKHQLNLNSVEGFIRQILGWREYMRGVYMYESKRDLNYTQRNWFDHNQPLPHWFWTGITDLNCLHQTLEQIHRTGYAHHIQRLMLLSNFNLVLGTSPQSVVDWFHAVFIDAYDWVMQTNVIGMGLFADGGLLASKPYAASANYINKMSNYCSGCVYNPKARTGEGACPFNFLYWDFLARHREKLQSQGRLNLILSQLDRIPPEELAMMQKQSDAYRSNYLSLPNVVI</sequence>
<dbReference type="Gene3D" id="3.40.50.620">
    <property type="entry name" value="HUPs"/>
    <property type="match status" value="1"/>
</dbReference>
<dbReference type="InterPro" id="IPR014729">
    <property type="entry name" value="Rossmann-like_a/b/a_fold"/>
</dbReference>
<dbReference type="InterPro" id="IPR052551">
    <property type="entry name" value="UV-DNA_repair_photolyase"/>
</dbReference>
<dbReference type="RefSeq" id="WP_085726615.1">
    <property type="nucleotide sequence ID" value="NZ_NBYN01000002.1"/>
</dbReference>
<dbReference type="PANTHER" id="PTHR38657">
    <property type="entry name" value="SLR1343 PROTEIN"/>
    <property type="match status" value="1"/>
</dbReference>
<dbReference type="Pfam" id="PF04244">
    <property type="entry name" value="DPRP"/>
    <property type="match status" value="1"/>
</dbReference>
<keyword evidence="1" id="KW-0456">Lyase</keyword>
<name>A0A1X4GJS5_9CYAN</name>
<dbReference type="AlphaFoldDB" id="A0A1X4GJS5"/>
<comment type="caution">
    <text evidence="1">The sequence shown here is derived from an EMBL/GenBank/DDBJ whole genome shotgun (WGS) entry which is preliminary data.</text>
</comment>
<dbReference type="Proteomes" id="UP000192997">
    <property type="component" value="Unassembled WGS sequence"/>
</dbReference>
<proteinExistence type="predicted"/>
<dbReference type="InterPro" id="IPR036134">
    <property type="entry name" value="Crypto/Photolyase_FAD-like_sf"/>
</dbReference>
<dbReference type="Gene3D" id="1.25.40.80">
    <property type="match status" value="1"/>
</dbReference>
<gene>
    <name evidence="1" type="ORF">B7O87_00250</name>
</gene>
<evidence type="ECO:0000313" key="2">
    <source>
        <dbReference type="Proteomes" id="UP000192997"/>
    </source>
</evidence>